<sequence>MTTTEPYRAFGMTFGGELADEVRRVAKRWWLITLLGVFTAGLGIILLLSLTTAVGVLALFVSIGLIIEGVDEIIMADRHTTRWPFYVLGAVWIVVGIIALTWPGITLLALAVLIGIGFVVGGILQIAASLTWRRGLPMWGLWLTLGILTVIAGTIALVWPGVTILTLAILLGIALLMRGLGEIWFSLQLRKAKATASG</sequence>
<evidence type="ECO:0000313" key="2">
    <source>
        <dbReference type="Proteomes" id="UP000199494"/>
    </source>
</evidence>
<dbReference type="AlphaFoldDB" id="A0A222VIA9"/>
<dbReference type="STRING" id="530584.SAMN05421630_106442"/>
<dbReference type="Pfam" id="PF03729">
    <property type="entry name" value="DUF308"/>
    <property type="match status" value="1"/>
</dbReference>
<dbReference type="RefSeq" id="WP_091806420.1">
    <property type="nucleotide sequence ID" value="NZ_CP016353.1"/>
</dbReference>
<accession>A0A222VIA9</accession>
<dbReference type="GO" id="GO:0005886">
    <property type="term" value="C:plasma membrane"/>
    <property type="evidence" value="ECO:0007669"/>
    <property type="project" value="TreeGrafter"/>
</dbReference>
<proteinExistence type="predicted"/>
<evidence type="ECO:0000313" key="1">
    <source>
        <dbReference type="EMBL" id="SDD21543.1"/>
    </source>
</evidence>
<dbReference type="KEGG" id="pmad:BAY61_00145"/>
<dbReference type="Proteomes" id="UP000199494">
    <property type="component" value="Unassembled WGS sequence"/>
</dbReference>
<dbReference type="InterPro" id="IPR052712">
    <property type="entry name" value="Acid_resist_chaperone_HdeD"/>
</dbReference>
<dbReference type="PANTHER" id="PTHR34989:SF1">
    <property type="entry name" value="PROTEIN HDED"/>
    <property type="match status" value="1"/>
</dbReference>
<protein>
    <submittedName>
        <fullName evidence="1">Uncharacterized membrane protein HdeD, DUF308 family</fullName>
    </submittedName>
</protein>
<reference evidence="1 2" key="1">
    <citation type="submission" date="2016-10" db="EMBL/GenBank/DDBJ databases">
        <authorList>
            <person name="de Groot N.N."/>
        </authorList>
    </citation>
    <scope>NUCLEOTIDE SEQUENCE [LARGE SCALE GENOMIC DNA]</scope>
    <source>
        <strain evidence="1 2">CGMCC 4.5506</strain>
    </source>
</reference>
<dbReference type="InterPro" id="IPR005325">
    <property type="entry name" value="DUF308_memb"/>
</dbReference>
<name>A0A222VIA9_9PSEU</name>
<dbReference type="OrthoDB" id="3628303at2"/>
<dbReference type="PANTHER" id="PTHR34989">
    <property type="entry name" value="PROTEIN HDED"/>
    <property type="match status" value="1"/>
</dbReference>
<keyword evidence="2" id="KW-1185">Reference proteome</keyword>
<dbReference type="EMBL" id="FMZE01000006">
    <property type="protein sequence ID" value="SDD21543.1"/>
    <property type="molecule type" value="Genomic_DNA"/>
</dbReference>
<gene>
    <name evidence="1" type="ORF">SAMN05421630_106442</name>
</gene>
<organism evidence="1 2">
    <name type="scientific">Prauserella marina</name>
    <dbReference type="NCBI Taxonomy" id="530584"/>
    <lineage>
        <taxon>Bacteria</taxon>
        <taxon>Bacillati</taxon>
        <taxon>Actinomycetota</taxon>
        <taxon>Actinomycetes</taxon>
        <taxon>Pseudonocardiales</taxon>
        <taxon>Pseudonocardiaceae</taxon>
        <taxon>Prauserella</taxon>
    </lineage>
</organism>